<dbReference type="SUPFAM" id="SSF46689">
    <property type="entry name" value="Homeodomain-like"/>
    <property type="match status" value="1"/>
</dbReference>
<feature type="domain" description="SANT" evidence="9">
    <location>
        <begin position="66"/>
        <end position="117"/>
    </location>
</feature>
<feature type="domain" description="Myb-like" evidence="8">
    <location>
        <begin position="63"/>
        <end position="113"/>
    </location>
</feature>
<proteinExistence type="predicted"/>
<dbReference type="InterPro" id="IPR017930">
    <property type="entry name" value="Myb_dom"/>
</dbReference>
<evidence type="ECO:0000256" key="7">
    <source>
        <dbReference type="SAM" id="SignalP"/>
    </source>
</evidence>
<feature type="region of interest" description="Disordered" evidence="6">
    <location>
        <begin position="199"/>
        <end position="226"/>
    </location>
</feature>
<feature type="compositionally biased region" description="Basic residues" evidence="6">
    <location>
        <begin position="137"/>
        <end position="151"/>
    </location>
</feature>
<dbReference type="InterPro" id="IPR001005">
    <property type="entry name" value="SANT/Myb"/>
</dbReference>
<evidence type="ECO:0000313" key="12">
    <source>
        <dbReference type="Proteomes" id="UP000813462"/>
    </source>
</evidence>
<comment type="subcellular location">
    <subcellularLocation>
        <location evidence="1">Nucleus</location>
    </subcellularLocation>
</comment>
<dbReference type="Pfam" id="PF00249">
    <property type="entry name" value="Myb_DNA-binding"/>
    <property type="match status" value="1"/>
</dbReference>
<feature type="chain" id="PRO_5038138339" description="Protein REVEILLE 1-like" evidence="7">
    <location>
        <begin position="23"/>
        <end position="464"/>
    </location>
</feature>
<evidence type="ECO:0000256" key="4">
    <source>
        <dbReference type="ARBA" id="ARBA00023163"/>
    </source>
</evidence>
<feature type="compositionally biased region" description="Low complexity" evidence="6">
    <location>
        <begin position="250"/>
        <end position="266"/>
    </location>
</feature>
<feature type="region of interest" description="Disordered" evidence="6">
    <location>
        <begin position="239"/>
        <end position="266"/>
    </location>
</feature>
<gene>
    <name evidence="11" type="ORF">FEM48_Zijuj04G0187800</name>
</gene>
<dbReference type="PROSITE" id="PS51294">
    <property type="entry name" value="HTH_MYB"/>
    <property type="match status" value="1"/>
</dbReference>
<dbReference type="PROSITE" id="PS51293">
    <property type="entry name" value="SANT"/>
    <property type="match status" value="1"/>
</dbReference>
<organism evidence="11 12">
    <name type="scientific">Ziziphus jujuba var. spinosa</name>
    <dbReference type="NCBI Taxonomy" id="714518"/>
    <lineage>
        <taxon>Eukaryota</taxon>
        <taxon>Viridiplantae</taxon>
        <taxon>Streptophyta</taxon>
        <taxon>Embryophyta</taxon>
        <taxon>Tracheophyta</taxon>
        <taxon>Spermatophyta</taxon>
        <taxon>Magnoliopsida</taxon>
        <taxon>eudicotyledons</taxon>
        <taxon>Gunneridae</taxon>
        <taxon>Pentapetalae</taxon>
        <taxon>rosids</taxon>
        <taxon>fabids</taxon>
        <taxon>Rosales</taxon>
        <taxon>Rhamnaceae</taxon>
        <taxon>Paliureae</taxon>
        <taxon>Ziziphus</taxon>
    </lineage>
</organism>
<keyword evidence="7" id="KW-0732">Signal</keyword>
<dbReference type="InterPro" id="IPR009057">
    <property type="entry name" value="Homeodomain-like_sf"/>
</dbReference>
<dbReference type="AlphaFoldDB" id="A0A978VLJ9"/>
<evidence type="ECO:0008006" key="13">
    <source>
        <dbReference type="Google" id="ProtNLM"/>
    </source>
</evidence>
<evidence type="ECO:0000313" key="11">
    <source>
        <dbReference type="EMBL" id="KAH7533968.1"/>
    </source>
</evidence>
<feature type="domain" description="HTH myb-type" evidence="10">
    <location>
        <begin position="63"/>
        <end position="117"/>
    </location>
</feature>
<keyword evidence="5" id="KW-0539">Nucleus</keyword>
<dbReference type="PROSITE" id="PS50090">
    <property type="entry name" value="MYB_LIKE"/>
    <property type="match status" value="1"/>
</dbReference>
<comment type="caution">
    <text evidence="11">The sequence shown here is derived from an EMBL/GenBank/DDBJ whole genome shotgun (WGS) entry which is preliminary data.</text>
</comment>
<dbReference type="NCBIfam" id="TIGR01557">
    <property type="entry name" value="myb_SHAQKYF"/>
    <property type="match status" value="1"/>
</dbReference>
<evidence type="ECO:0000256" key="6">
    <source>
        <dbReference type="SAM" id="MobiDB-lite"/>
    </source>
</evidence>
<dbReference type="PANTHER" id="PTHR12802">
    <property type="entry name" value="SWI/SNF COMPLEX-RELATED"/>
    <property type="match status" value="1"/>
</dbReference>
<sequence>MHLNFFSVYLVFVFWVQDQSEGISSHIALPSGDGISLALASVQPKDQFSCGNEYPPKVRKQYTITKQRERWTEEEHKKFIEALKMYGRAWRKIEEHVGTKTAVQIRSHAQKFFSKVSRDQDANNMCSVEPIEIPPPRPKRKPVHPYPRKLVHPLSKEISMAEYSTKSSSPNLSNLEMENQSPNLSNLELEYQSPKSVLSAMGSDTLGSSNSNTPNGSLSPVSSGAGNLLSSKEIRTSFASPTVMLEETGSTQETSAKEASTTTTTTQSLKLFGRTVLVTDSQRPSSPIVETCKSQPSNVHEEQHVKELPSSNIAVLESLAGNLQYTWSQFPQHSHMALYLMHCQNESSNLFISTAATPPPWWSSYGDLSLGKGVQKEGSWTGSNNGSENDDKCSDVDNAKEEKELDLGFQLKSSLKSTFPGLRKSFDKCKKGFVPYKRCIAEEDTKSSTIHGEEREEKRTCLCL</sequence>
<dbReference type="PANTHER" id="PTHR12802:SF155">
    <property type="entry name" value="DEUBIQUITINASE MYSM1"/>
    <property type="match status" value="1"/>
</dbReference>
<dbReference type="InterPro" id="IPR006447">
    <property type="entry name" value="Myb_dom_plants"/>
</dbReference>
<protein>
    <recommendedName>
        <fullName evidence="13">Protein REVEILLE 1-like</fullName>
    </recommendedName>
</protein>
<evidence type="ECO:0000256" key="1">
    <source>
        <dbReference type="ARBA" id="ARBA00004123"/>
    </source>
</evidence>
<evidence type="ECO:0000256" key="3">
    <source>
        <dbReference type="ARBA" id="ARBA00023125"/>
    </source>
</evidence>
<keyword evidence="4" id="KW-0804">Transcription</keyword>
<feature type="region of interest" description="Disordered" evidence="6">
    <location>
        <begin position="127"/>
        <end position="178"/>
    </location>
</feature>
<evidence type="ECO:0000259" key="10">
    <source>
        <dbReference type="PROSITE" id="PS51294"/>
    </source>
</evidence>
<accession>A0A978VLJ9</accession>
<keyword evidence="3" id="KW-0238">DNA-binding</keyword>
<evidence type="ECO:0000256" key="5">
    <source>
        <dbReference type="ARBA" id="ARBA00023242"/>
    </source>
</evidence>
<dbReference type="InterPro" id="IPR017884">
    <property type="entry name" value="SANT_dom"/>
</dbReference>
<dbReference type="GO" id="GO:0003677">
    <property type="term" value="F:DNA binding"/>
    <property type="evidence" value="ECO:0007669"/>
    <property type="project" value="UniProtKB-KW"/>
</dbReference>
<evidence type="ECO:0000259" key="9">
    <source>
        <dbReference type="PROSITE" id="PS51293"/>
    </source>
</evidence>
<feature type="region of interest" description="Disordered" evidence="6">
    <location>
        <begin position="376"/>
        <end position="396"/>
    </location>
</feature>
<dbReference type="EMBL" id="JAEACU010000004">
    <property type="protein sequence ID" value="KAH7533968.1"/>
    <property type="molecule type" value="Genomic_DNA"/>
</dbReference>
<feature type="compositionally biased region" description="Polar residues" evidence="6">
    <location>
        <begin position="205"/>
        <end position="226"/>
    </location>
</feature>
<dbReference type="CDD" id="cd00167">
    <property type="entry name" value="SANT"/>
    <property type="match status" value="1"/>
</dbReference>
<feature type="signal peptide" evidence="7">
    <location>
        <begin position="1"/>
        <end position="22"/>
    </location>
</feature>
<feature type="compositionally biased region" description="Polar residues" evidence="6">
    <location>
        <begin position="378"/>
        <end position="387"/>
    </location>
</feature>
<dbReference type="Gene3D" id="1.10.10.60">
    <property type="entry name" value="Homeodomain-like"/>
    <property type="match status" value="1"/>
</dbReference>
<dbReference type="SMART" id="SM00717">
    <property type="entry name" value="SANT"/>
    <property type="match status" value="1"/>
</dbReference>
<feature type="compositionally biased region" description="Polar residues" evidence="6">
    <location>
        <begin position="162"/>
        <end position="178"/>
    </location>
</feature>
<evidence type="ECO:0000256" key="2">
    <source>
        <dbReference type="ARBA" id="ARBA00023015"/>
    </source>
</evidence>
<dbReference type="GO" id="GO:0010468">
    <property type="term" value="P:regulation of gene expression"/>
    <property type="evidence" value="ECO:0007669"/>
    <property type="project" value="UniProtKB-ARBA"/>
</dbReference>
<name>A0A978VLJ9_ZIZJJ</name>
<dbReference type="FunFam" id="1.10.10.60:FF:000023">
    <property type="entry name" value="protein REVEILLE 6 isoform X1"/>
    <property type="match status" value="1"/>
</dbReference>
<dbReference type="GO" id="GO:0005634">
    <property type="term" value="C:nucleus"/>
    <property type="evidence" value="ECO:0007669"/>
    <property type="project" value="UniProtKB-SubCell"/>
</dbReference>
<keyword evidence="2" id="KW-0805">Transcription regulation</keyword>
<dbReference type="Proteomes" id="UP000813462">
    <property type="component" value="Unassembled WGS sequence"/>
</dbReference>
<evidence type="ECO:0000259" key="8">
    <source>
        <dbReference type="PROSITE" id="PS50090"/>
    </source>
</evidence>
<reference evidence="11" key="1">
    <citation type="journal article" date="2021" name="Front. Plant Sci.">
        <title>Chromosome-Scale Genome Assembly for Chinese Sour Jujube and Insights Into Its Genome Evolution and Domestication Signature.</title>
        <authorList>
            <person name="Shen L.-Y."/>
            <person name="Luo H."/>
            <person name="Wang X.-L."/>
            <person name="Wang X.-M."/>
            <person name="Qiu X.-J."/>
            <person name="Liu H."/>
            <person name="Zhou S.-S."/>
            <person name="Jia K.-H."/>
            <person name="Nie S."/>
            <person name="Bao Y.-T."/>
            <person name="Zhang R.-G."/>
            <person name="Yun Q.-Z."/>
            <person name="Chai Y.-H."/>
            <person name="Lu J.-Y."/>
            <person name="Li Y."/>
            <person name="Zhao S.-W."/>
            <person name="Mao J.-F."/>
            <person name="Jia S.-G."/>
            <person name="Mao Y.-M."/>
        </authorList>
    </citation>
    <scope>NUCLEOTIDE SEQUENCE</scope>
    <source>
        <strain evidence="11">AT0</strain>
        <tissue evidence="11">Leaf</tissue>
    </source>
</reference>